<proteinExistence type="inferred from homology"/>
<sequence length="469" mass="51272">MTHPRARSVVPVMVLVLPAVLAQQASTQTKEVHPQIWTEECAASGCAYEKSGLVMDSNWRWVNKQGQNCYKDNEWVASLCSDPLECATTCEIDGADYLGTYGVSTNRYKDGVKLAFVTESKYSKNFGSRLYVMDTETTYKMYKLKNREFSMTVDVSKLPCGLNGAVYFVEMDKMGDWNGGSNTAGAKYGTGYCDAQCPHDLKFISGAANLLDWNSTAVPPVGHHGACCAELDIWEANSKATAFTPHPCSRPGLTKCDGVTCGDNKKGQRYDGICDKDGCDYNSYRMGDADFYGAGADFKVDTTKPLTIVTQFLTTDGTDAGDLSEIRRLYVQDGKVVPNSEATILGGKGGNSITDDFCSKQKKKFSDIDDFTSKGGLKEMGEAMDRGMVLVLSLWDDTDVSMLWLDSAYPTNQPPRKPGVLRGPCPGGELSEPEYLRATYPDATVEFSMLKVGTLNSTFSSGRRLDAFV</sequence>
<reference evidence="11" key="1">
    <citation type="submission" date="2021-01" db="EMBL/GenBank/DDBJ databases">
        <authorList>
            <person name="Corre E."/>
            <person name="Pelletier E."/>
            <person name="Niang G."/>
            <person name="Scheremetjew M."/>
            <person name="Finn R."/>
            <person name="Kale V."/>
            <person name="Holt S."/>
            <person name="Cochrane G."/>
            <person name="Meng A."/>
            <person name="Brown T."/>
            <person name="Cohen L."/>
        </authorList>
    </citation>
    <scope>NUCLEOTIDE SEQUENCE</scope>
    <source>
        <strain evidence="11">OF101</strain>
    </source>
</reference>
<dbReference type="EMBL" id="HBGE01031812">
    <property type="protein sequence ID" value="CAD9124996.1"/>
    <property type="molecule type" value="Transcribed_RNA"/>
</dbReference>
<keyword evidence="6" id="KW-0325">Glycoprotein</keyword>
<dbReference type="PANTHER" id="PTHR33753">
    <property type="entry name" value="1,4-BETA-D-GLUCAN CELLOBIOHYDROLASE B"/>
    <property type="match status" value="1"/>
</dbReference>
<organism evidence="11">
    <name type="scientific">Alexandrium catenella</name>
    <name type="common">Red tide dinoflagellate</name>
    <name type="synonym">Gonyaulax catenella</name>
    <dbReference type="NCBI Taxonomy" id="2925"/>
    <lineage>
        <taxon>Eukaryota</taxon>
        <taxon>Sar</taxon>
        <taxon>Alveolata</taxon>
        <taxon>Dinophyceae</taxon>
        <taxon>Gonyaulacales</taxon>
        <taxon>Pyrocystaceae</taxon>
        <taxon>Alexandrium</taxon>
    </lineage>
</organism>
<gene>
    <name evidence="11" type="ORF">ACAT0790_LOCUS19212</name>
    <name evidence="12" type="ORF">ACAT0790_LOCUS19213</name>
</gene>
<comment type="catalytic activity">
    <reaction evidence="1">
        <text>Endohydrolysis of (1-&gt;4)-beta-D-glucosidic linkages in cellulose, lichenin and cereal beta-D-glucans.</text>
        <dbReference type="EC" id="3.2.1.4"/>
    </reaction>
</comment>
<keyword evidence="8" id="KW-0326">Glycosidase</keyword>
<dbReference type="InterPro" id="IPR013320">
    <property type="entry name" value="ConA-like_dom_sf"/>
</dbReference>
<protein>
    <recommendedName>
        <fullName evidence="3">cellulase</fullName>
        <ecNumber evidence="3">3.2.1.4</ecNumber>
    </recommendedName>
</protein>
<evidence type="ECO:0000256" key="2">
    <source>
        <dbReference type="ARBA" id="ARBA00006044"/>
    </source>
</evidence>
<dbReference type="AlphaFoldDB" id="A0A6T9GDG8"/>
<dbReference type="SUPFAM" id="SSF49899">
    <property type="entry name" value="Concanavalin A-like lectins/glucanases"/>
    <property type="match status" value="1"/>
</dbReference>
<evidence type="ECO:0000256" key="9">
    <source>
        <dbReference type="ARBA" id="ARBA00023326"/>
    </source>
</evidence>
<dbReference type="GO" id="GO:0030245">
    <property type="term" value="P:cellulose catabolic process"/>
    <property type="evidence" value="ECO:0007669"/>
    <property type="project" value="UniProtKB-KW"/>
</dbReference>
<keyword evidence="5" id="KW-0136">Cellulose degradation</keyword>
<dbReference type="PANTHER" id="PTHR33753:SF1">
    <property type="entry name" value="ENDO-BETA-1,4-GLUCANASE CELB"/>
    <property type="match status" value="1"/>
</dbReference>
<name>A0A6T9GDG8_ALECA</name>
<evidence type="ECO:0000256" key="8">
    <source>
        <dbReference type="ARBA" id="ARBA00023295"/>
    </source>
</evidence>
<dbReference type="InterPro" id="IPR001722">
    <property type="entry name" value="Glyco_hydro_7"/>
</dbReference>
<keyword evidence="4" id="KW-0378">Hydrolase</keyword>
<dbReference type="GO" id="GO:0008810">
    <property type="term" value="F:cellulase activity"/>
    <property type="evidence" value="ECO:0007669"/>
    <property type="project" value="UniProtKB-EC"/>
</dbReference>
<dbReference type="Gene3D" id="2.70.100.10">
    <property type="entry name" value="Glycoside hydrolase, family 7, domain"/>
    <property type="match status" value="1"/>
</dbReference>
<dbReference type="Pfam" id="PF00840">
    <property type="entry name" value="Glyco_hydro_7"/>
    <property type="match status" value="1"/>
</dbReference>
<keyword evidence="9" id="KW-0624">Polysaccharide degradation</keyword>
<accession>A0A6T9GDG8</accession>
<dbReference type="InterPro" id="IPR037019">
    <property type="entry name" value="Glyco_hydro_7_sf"/>
</dbReference>
<comment type="similarity">
    <text evidence="2">Belongs to the glycosyl hydrolase 7 (cellulase C) family.</text>
</comment>
<evidence type="ECO:0000256" key="7">
    <source>
        <dbReference type="ARBA" id="ARBA00023277"/>
    </source>
</evidence>
<evidence type="ECO:0000256" key="4">
    <source>
        <dbReference type="ARBA" id="ARBA00022801"/>
    </source>
</evidence>
<evidence type="ECO:0000256" key="5">
    <source>
        <dbReference type="ARBA" id="ARBA00023001"/>
    </source>
</evidence>
<evidence type="ECO:0000313" key="12">
    <source>
        <dbReference type="EMBL" id="CAD9124997.1"/>
    </source>
</evidence>
<keyword evidence="10" id="KW-0732">Signal</keyword>
<evidence type="ECO:0000256" key="1">
    <source>
        <dbReference type="ARBA" id="ARBA00000966"/>
    </source>
</evidence>
<feature type="signal peptide" evidence="10">
    <location>
        <begin position="1"/>
        <end position="22"/>
    </location>
</feature>
<dbReference type="EMBL" id="HBGE01031813">
    <property type="protein sequence ID" value="CAD9124997.1"/>
    <property type="molecule type" value="Transcribed_RNA"/>
</dbReference>
<dbReference type="PRINTS" id="PR00734">
    <property type="entry name" value="GLHYDRLASE7"/>
</dbReference>
<feature type="chain" id="PRO_5036393718" description="cellulase" evidence="10">
    <location>
        <begin position="23"/>
        <end position="469"/>
    </location>
</feature>
<evidence type="ECO:0000256" key="10">
    <source>
        <dbReference type="SAM" id="SignalP"/>
    </source>
</evidence>
<dbReference type="EC" id="3.2.1.4" evidence="3"/>
<dbReference type="CDD" id="cd07999">
    <property type="entry name" value="GH7_CBH_EG"/>
    <property type="match status" value="1"/>
</dbReference>
<evidence type="ECO:0000256" key="3">
    <source>
        <dbReference type="ARBA" id="ARBA00012601"/>
    </source>
</evidence>
<keyword evidence="7" id="KW-0119">Carbohydrate metabolism</keyword>
<evidence type="ECO:0000256" key="6">
    <source>
        <dbReference type="ARBA" id="ARBA00023180"/>
    </source>
</evidence>
<evidence type="ECO:0000313" key="11">
    <source>
        <dbReference type="EMBL" id="CAD9124996.1"/>
    </source>
</evidence>